<feature type="transmembrane region" description="Helical" evidence="14">
    <location>
        <begin position="209"/>
        <end position="230"/>
    </location>
</feature>
<name>A0A0P7TYL8_SCLFO</name>
<feature type="transmembrane region" description="Helical" evidence="14">
    <location>
        <begin position="290"/>
        <end position="313"/>
    </location>
</feature>
<dbReference type="SUPFAM" id="SSF81321">
    <property type="entry name" value="Family A G protein-coupled receptor-like"/>
    <property type="match status" value="2"/>
</dbReference>
<dbReference type="Proteomes" id="UP000034805">
    <property type="component" value="Unassembled WGS sequence"/>
</dbReference>
<keyword evidence="11" id="KW-0325">Glycoprotein</keyword>
<feature type="domain" description="G-protein coupled receptors family 1 profile" evidence="15">
    <location>
        <begin position="47"/>
        <end position="296"/>
    </location>
</feature>
<evidence type="ECO:0000256" key="7">
    <source>
        <dbReference type="ARBA" id="ARBA00023040"/>
    </source>
</evidence>
<keyword evidence="4 13" id="KW-0812">Transmembrane</keyword>
<evidence type="ECO:0000256" key="9">
    <source>
        <dbReference type="ARBA" id="ARBA00023157"/>
    </source>
</evidence>
<evidence type="ECO:0000256" key="3">
    <source>
        <dbReference type="ARBA" id="ARBA00022606"/>
    </source>
</evidence>
<feature type="transmembrane region" description="Helical" evidence="14">
    <location>
        <begin position="64"/>
        <end position="84"/>
    </location>
</feature>
<keyword evidence="3" id="KW-0716">Sensory transduction</keyword>
<feature type="domain" description="G-protein coupled receptors family 1 profile" evidence="15">
    <location>
        <begin position="305"/>
        <end position="554"/>
    </location>
</feature>
<keyword evidence="10 13" id="KW-0675">Receptor</keyword>
<feature type="transmembrane region" description="Helical" evidence="14">
    <location>
        <begin position="242"/>
        <end position="265"/>
    </location>
</feature>
<comment type="subcellular location">
    <subcellularLocation>
        <location evidence="1">Cell membrane</location>
        <topology evidence="1">Multi-pass membrane protein</topology>
    </subcellularLocation>
</comment>
<evidence type="ECO:0000256" key="2">
    <source>
        <dbReference type="ARBA" id="ARBA00022475"/>
    </source>
</evidence>
<comment type="similarity">
    <text evidence="13">Belongs to the G-protein coupled receptor 1 family.</text>
</comment>
<comment type="caution">
    <text evidence="16">The sequence shown here is derived from an EMBL/GenBank/DDBJ whole genome shotgun (WGS) entry which is preliminary data.</text>
</comment>
<gene>
    <name evidence="16" type="ORF">Z043_122880</name>
</gene>
<dbReference type="STRING" id="113540.ENSSFOP00015004879"/>
<feature type="transmembrane region" description="Helical" evidence="14">
    <location>
        <begin position="460"/>
        <end position="486"/>
    </location>
</feature>
<feature type="non-terminal residue" evidence="16">
    <location>
        <position position="1"/>
    </location>
</feature>
<dbReference type="InterPro" id="IPR000276">
    <property type="entry name" value="GPCR_Rhodpsn"/>
</dbReference>
<dbReference type="InterPro" id="IPR000725">
    <property type="entry name" value="Olfact_rcpt"/>
</dbReference>
<keyword evidence="2" id="KW-1003">Cell membrane</keyword>
<evidence type="ECO:0000256" key="4">
    <source>
        <dbReference type="ARBA" id="ARBA00022692"/>
    </source>
</evidence>
<dbReference type="PRINTS" id="PR00237">
    <property type="entry name" value="GPCRRHODOPSN"/>
</dbReference>
<keyword evidence="12 13" id="KW-0807">Transducer</keyword>
<feature type="transmembrane region" description="Helical" evidence="14">
    <location>
        <begin position="33"/>
        <end position="57"/>
    </location>
</feature>
<evidence type="ECO:0000256" key="5">
    <source>
        <dbReference type="ARBA" id="ARBA00022725"/>
    </source>
</evidence>
<accession>A0A0P7TYL8</accession>
<evidence type="ECO:0000256" key="8">
    <source>
        <dbReference type="ARBA" id="ARBA00023136"/>
    </source>
</evidence>
<proteinExistence type="inferred from homology"/>
<dbReference type="GO" id="GO:0004930">
    <property type="term" value="F:G protein-coupled receptor activity"/>
    <property type="evidence" value="ECO:0007669"/>
    <property type="project" value="UniProtKB-KW"/>
</dbReference>
<dbReference type="GO" id="GO:0005886">
    <property type="term" value="C:plasma membrane"/>
    <property type="evidence" value="ECO:0007669"/>
    <property type="project" value="UniProtKB-SubCell"/>
</dbReference>
<dbReference type="GO" id="GO:0005549">
    <property type="term" value="F:odorant binding"/>
    <property type="evidence" value="ECO:0007669"/>
    <property type="project" value="TreeGrafter"/>
</dbReference>
<dbReference type="Pfam" id="PF13853">
    <property type="entry name" value="7tm_4"/>
    <property type="match status" value="2"/>
</dbReference>
<dbReference type="PROSITE" id="PS00237">
    <property type="entry name" value="G_PROTEIN_RECEP_F1_1"/>
    <property type="match status" value="1"/>
</dbReference>
<evidence type="ECO:0000256" key="13">
    <source>
        <dbReference type="RuleBase" id="RU000688"/>
    </source>
</evidence>
<dbReference type="EMBL" id="JARO02012498">
    <property type="protein sequence ID" value="KPP59219.1"/>
    <property type="molecule type" value="Genomic_DNA"/>
</dbReference>
<dbReference type="PANTHER" id="PTHR26451:SF854">
    <property type="entry name" value="ODORANT RECEPTOR-RELATED"/>
    <property type="match status" value="1"/>
</dbReference>
<feature type="transmembrane region" description="Helical" evidence="14">
    <location>
        <begin position="537"/>
        <end position="556"/>
    </location>
</feature>
<evidence type="ECO:0000256" key="10">
    <source>
        <dbReference type="ARBA" id="ARBA00023170"/>
    </source>
</evidence>
<evidence type="ECO:0000256" key="1">
    <source>
        <dbReference type="ARBA" id="ARBA00004651"/>
    </source>
</evidence>
<keyword evidence="6 14" id="KW-1133">Transmembrane helix</keyword>
<keyword evidence="7 13" id="KW-0297">G-protein coupled receptor</keyword>
<dbReference type="AlphaFoldDB" id="A0A0P7TYL8"/>
<evidence type="ECO:0000313" key="16">
    <source>
        <dbReference type="EMBL" id="KPP59219.1"/>
    </source>
</evidence>
<feature type="transmembrane region" description="Helical" evidence="14">
    <location>
        <begin position="104"/>
        <end position="126"/>
    </location>
</feature>
<dbReference type="PROSITE" id="PS50262">
    <property type="entry name" value="G_PROTEIN_RECEP_F1_2"/>
    <property type="match status" value="2"/>
</dbReference>
<evidence type="ECO:0000313" key="17">
    <source>
        <dbReference type="Proteomes" id="UP000034805"/>
    </source>
</evidence>
<feature type="transmembrane region" description="Helical" evidence="14">
    <location>
        <begin position="325"/>
        <end position="346"/>
    </location>
</feature>
<feature type="transmembrane region" description="Helical" evidence="14">
    <location>
        <begin position="405"/>
        <end position="428"/>
    </location>
</feature>
<dbReference type="Gene3D" id="1.20.1070.10">
    <property type="entry name" value="Rhodopsin 7-helix transmembrane proteins"/>
    <property type="match status" value="2"/>
</dbReference>
<dbReference type="PRINTS" id="PR00245">
    <property type="entry name" value="OLFACTORYR"/>
</dbReference>
<feature type="transmembrane region" description="Helical" evidence="14">
    <location>
        <begin position="147"/>
        <end position="166"/>
    </location>
</feature>
<organism evidence="16 17">
    <name type="scientific">Scleropages formosus</name>
    <name type="common">Asian bonytongue</name>
    <name type="synonym">Osteoglossum formosum</name>
    <dbReference type="NCBI Taxonomy" id="113540"/>
    <lineage>
        <taxon>Eukaryota</taxon>
        <taxon>Metazoa</taxon>
        <taxon>Chordata</taxon>
        <taxon>Craniata</taxon>
        <taxon>Vertebrata</taxon>
        <taxon>Euteleostomi</taxon>
        <taxon>Actinopterygii</taxon>
        <taxon>Neopterygii</taxon>
        <taxon>Teleostei</taxon>
        <taxon>Osteoglossocephala</taxon>
        <taxon>Osteoglossomorpha</taxon>
        <taxon>Osteoglossiformes</taxon>
        <taxon>Osteoglossidae</taxon>
        <taxon>Scleropages</taxon>
    </lineage>
</organism>
<reference evidence="16 17" key="1">
    <citation type="submission" date="2015-08" db="EMBL/GenBank/DDBJ databases">
        <title>The genome of the Asian arowana (Scleropages formosus).</title>
        <authorList>
            <person name="Tan M.H."/>
            <person name="Gan H.M."/>
            <person name="Croft L.J."/>
            <person name="Austin C.M."/>
        </authorList>
    </citation>
    <scope>NUCLEOTIDE SEQUENCE [LARGE SCALE GENOMIC DNA]</scope>
    <source>
        <strain evidence="16">Aro1</strain>
    </source>
</reference>
<feature type="transmembrane region" description="Helical" evidence="14">
    <location>
        <begin position="366"/>
        <end position="384"/>
    </location>
</feature>
<evidence type="ECO:0000256" key="14">
    <source>
        <dbReference type="SAM" id="Phobius"/>
    </source>
</evidence>
<keyword evidence="8 14" id="KW-0472">Membrane</keyword>
<dbReference type="PANTHER" id="PTHR26451">
    <property type="entry name" value="G_PROTEIN_RECEP_F1_2 DOMAIN-CONTAINING PROTEIN"/>
    <property type="match status" value="1"/>
</dbReference>
<sequence length="584" mass="65989">GHPGILMENISFSDSFELNLDPFLIPVKGKYPVFLMGTLVYLFSVSCNLTLMLLIVAQQNLHKPMYFILFSLPFNDLIGITTMLPKVLSDIVTETSKVHYHLCVLQGFLLHMYGGGILFVLAAMAFDRYVAICQPLRYNAIMTPATVALIILLIWGLDFILILSLFSMQVRLPRCRSTIMNVFCDNPSLLKLTCVNTTANNVLGLFNTAIIQVISVSIQIFSYVKILIACTVTRKSGAKSKAINTCSAQLLIFIIFEVVATFTILSHRFKDISTYLQKIMGMLIFLVPPLLNPIVILTYCIIVFFNLTLLITIALNRDLHKPMHLLLINLPINDMIGATAFFPQLISSILSQDRIISYPACFLQALLAHLYGTGSLLILTAMAFDRYIAICCPLRYNSIMSNSNVTKIIICLWLADYVMIAVLFLLLIRFNICRTVIVDMYCNNPSLMKLICEDTRINNYYGLFLTIFLQCGSLSAVIFTYCQILLTCLMNRQSDTKSKAIQTCASHLVVFIFLEFNAMFTLISHRFEQTSPFLRRAFGVSVMIFPPFLNPVVYGLKTKEIREKIFNLIFPKKVVPCLVISKMM</sequence>
<evidence type="ECO:0000259" key="15">
    <source>
        <dbReference type="PROSITE" id="PS50262"/>
    </source>
</evidence>
<protein>
    <submittedName>
        <fullName evidence="16">Olfactory receptor 52B2-like</fullName>
    </submittedName>
</protein>
<evidence type="ECO:0000256" key="12">
    <source>
        <dbReference type="ARBA" id="ARBA00023224"/>
    </source>
</evidence>
<keyword evidence="9" id="KW-1015">Disulfide bond</keyword>
<keyword evidence="5" id="KW-0552">Olfaction</keyword>
<dbReference type="InterPro" id="IPR017452">
    <property type="entry name" value="GPCR_Rhodpsn_7TM"/>
</dbReference>
<dbReference type="GO" id="GO:0004984">
    <property type="term" value="F:olfactory receptor activity"/>
    <property type="evidence" value="ECO:0007669"/>
    <property type="project" value="InterPro"/>
</dbReference>
<evidence type="ECO:0000256" key="6">
    <source>
        <dbReference type="ARBA" id="ARBA00022989"/>
    </source>
</evidence>
<dbReference type="FunFam" id="1.20.1070.10:FF:000024">
    <property type="entry name" value="Olfactory receptor"/>
    <property type="match status" value="2"/>
</dbReference>
<evidence type="ECO:0000256" key="11">
    <source>
        <dbReference type="ARBA" id="ARBA00023180"/>
    </source>
</evidence>
<feature type="transmembrane region" description="Helical" evidence="14">
    <location>
        <begin position="507"/>
        <end position="525"/>
    </location>
</feature>
<dbReference type="InterPro" id="IPR052921">
    <property type="entry name" value="GPCR1_Superfamily_Member"/>
</dbReference>